<dbReference type="Proteomes" id="UP000233332">
    <property type="component" value="Unassembled WGS sequence"/>
</dbReference>
<protein>
    <recommendedName>
        <fullName evidence="9">Glycerol kinase</fullName>
        <ecNumber evidence="9">2.7.1.30</ecNumber>
    </recommendedName>
    <alternativeName>
        <fullName evidence="9">ATP:glycerol 3-phosphotransferase</fullName>
    </alternativeName>
    <alternativeName>
        <fullName evidence="9">Glycerokinase</fullName>
        <shortName evidence="9">GK</shortName>
    </alternativeName>
</protein>
<evidence type="ECO:0000259" key="11">
    <source>
        <dbReference type="Pfam" id="PF00370"/>
    </source>
</evidence>
<dbReference type="PIRSF" id="PIRSF000538">
    <property type="entry name" value="GlpK"/>
    <property type="match status" value="1"/>
</dbReference>
<comment type="catalytic activity">
    <reaction evidence="8 9">
        <text>glycerol + ATP = sn-glycerol 3-phosphate + ADP + H(+)</text>
        <dbReference type="Rhea" id="RHEA:21644"/>
        <dbReference type="ChEBI" id="CHEBI:15378"/>
        <dbReference type="ChEBI" id="CHEBI:17754"/>
        <dbReference type="ChEBI" id="CHEBI:30616"/>
        <dbReference type="ChEBI" id="CHEBI:57597"/>
        <dbReference type="ChEBI" id="CHEBI:456216"/>
        <dbReference type="EC" id="2.7.1.30"/>
    </reaction>
</comment>
<name>A0A2N3L782_9PROT</name>
<keyword evidence="3 9" id="KW-0808">Transferase</keyword>
<dbReference type="Pfam" id="PF00370">
    <property type="entry name" value="FGGY_N"/>
    <property type="match status" value="1"/>
</dbReference>
<feature type="binding site" evidence="9">
    <location>
        <position position="82"/>
    </location>
    <ligand>
        <name>sn-glycerol 3-phosphate</name>
        <dbReference type="ChEBI" id="CHEBI:57597"/>
    </ligand>
</feature>
<evidence type="ECO:0000256" key="5">
    <source>
        <dbReference type="ARBA" id="ARBA00022777"/>
    </source>
</evidence>
<evidence type="ECO:0000256" key="3">
    <source>
        <dbReference type="ARBA" id="ARBA00022679"/>
    </source>
</evidence>
<feature type="binding site" evidence="9">
    <location>
        <position position="267"/>
    </location>
    <ligand>
        <name>ATP</name>
        <dbReference type="ChEBI" id="CHEBI:30616"/>
    </ligand>
</feature>
<feature type="binding site" evidence="9">
    <location>
        <position position="314"/>
    </location>
    <ligand>
        <name>ATP</name>
        <dbReference type="ChEBI" id="CHEBI:30616"/>
    </ligand>
</feature>
<dbReference type="HAMAP" id="MF_00186">
    <property type="entry name" value="Glycerol_kin"/>
    <property type="match status" value="1"/>
</dbReference>
<dbReference type="InterPro" id="IPR000577">
    <property type="entry name" value="Carb_kinase_FGGY"/>
</dbReference>
<gene>
    <name evidence="9 13" type="primary">glpK</name>
    <name evidence="13" type="ORF">COO92_12550</name>
</gene>
<feature type="domain" description="Carbohydrate kinase FGGY N-terminal" evidence="11">
    <location>
        <begin position="6"/>
        <end position="252"/>
    </location>
</feature>
<feature type="binding site" evidence="9">
    <location>
        <position position="410"/>
    </location>
    <ligand>
        <name>ADP</name>
        <dbReference type="ChEBI" id="CHEBI:456216"/>
    </ligand>
</feature>
<comment type="activity regulation">
    <text evidence="9">Inhibited by fructose 1,6-bisphosphate (FBP).</text>
</comment>
<evidence type="ECO:0000256" key="9">
    <source>
        <dbReference type="HAMAP-Rule" id="MF_00186"/>
    </source>
</evidence>
<feature type="binding site" evidence="9">
    <location>
        <position position="414"/>
    </location>
    <ligand>
        <name>ADP</name>
        <dbReference type="ChEBI" id="CHEBI:456216"/>
    </ligand>
</feature>
<dbReference type="UniPathway" id="UPA00618">
    <property type="reaction ID" value="UER00672"/>
</dbReference>
<dbReference type="GO" id="GO:0019563">
    <property type="term" value="P:glycerol catabolic process"/>
    <property type="evidence" value="ECO:0007669"/>
    <property type="project" value="UniProtKB-UniRule"/>
</dbReference>
<evidence type="ECO:0000313" key="14">
    <source>
        <dbReference type="Proteomes" id="UP000233332"/>
    </source>
</evidence>
<dbReference type="GO" id="GO:0005829">
    <property type="term" value="C:cytosol"/>
    <property type="evidence" value="ECO:0007669"/>
    <property type="project" value="TreeGrafter"/>
</dbReference>
<keyword evidence="5 9" id="KW-0418">Kinase</keyword>
<keyword evidence="6 9" id="KW-0319">Glycerol metabolism</keyword>
<comment type="similarity">
    <text evidence="2 9 10">Belongs to the FGGY kinase family.</text>
</comment>
<feature type="binding site" evidence="9">
    <location>
        <position position="136"/>
    </location>
    <ligand>
        <name>glycerol</name>
        <dbReference type="ChEBI" id="CHEBI:17754"/>
    </ligand>
</feature>
<dbReference type="NCBIfam" id="TIGR01311">
    <property type="entry name" value="glycerol_kin"/>
    <property type="match status" value="1"/>
</dbReference>
<evidence type="ECO:0000256" key="4">
    <source>
        <dbReference type="ARBA" id="ARBA00022741"/>
    </source>
</evidence>
<dbReference type="EMBL" id="NXGX01000004">
    <property type="protein sequence ID" value="PKR58550.1"/>
    <property type="molecule type" value="Genomic_DNA"/>
</dbReference>
<keyword evidence="4 9" id="KW-0547">Nucleotide-binding</keyword>
<dbReference type="PROSITE" id="PS00445">
    <property type="entry name" value="FGGY_KINASES_2"/>
    <property type="match status" value="1"/>
</dbReference>
<dbReference type="EC" id="2.7.1.30" evidence="9"/>
<feature type="binding site" evidence="9">
    <location>
        <position position="310"/>
    </location>
    <ligand>
        <name>ADP</name>
        <dbReference type="ChEBI" id="CHEBI:456216"/>
    </ligand>
</feature>
<dbReference type="NCBIfam" id="NF000756">
    <property type="entry name" value="PRK00047.1"/>
    <property type="match status" value="1"/>
</dbReference>
<proteinExistence type="inferred from homology"/>
<feature type="binding site" evidence="9">
    <location>
        <position position="245"/>
    </location>
    <ligand>
        <name>sn-glycerol 3-phosphate</name>
        <dbReference type="ChEBI" id="CHEBI:57597"/>
    </ligand>
</feature>
<dbReference type="FunFam" id="3.30.420.40:FF:000007">
    <property type="entry name" value="Glycerol kinase"/>
    <property type="match status" value="1"/>
</dbReference>
<comment type="caution">
    <text evidence="13">The sequence shown here is derived from an EMBL/GenBank/DDBJ whole genome shotgun (WGS) entry which is preliminary data.</text>
</comment>
<sequence length="498" mass="54559">MTDTRYILAIDQGTTSSRAIVFDESGHSVSVAQQEFPQHFPNNGWVEHDPEDLWDTVVAVCKEALARVDIQQVAAIGITNQRETTVVWDRKTGKPVYNAIVWQDRRTASLCHDLKKSDPKLEGEVNARSGLLIDPYFSATKVAWILDHVSGARARAEQGDLAFGTVDSFLLWRLTGGKSHATDATNAARTNLFNIRENDWDDHLCDIFRVPRNMLPDVRDCAADFGMVDADLFCREIPVLGMAGDQQAAAFGQCCFEPGDIKSTYGTGCFVILNTGDEAVTSQHRLLTTVGYRLNGKTSYAIEGAIFVAGAAVQWLRDGLGIIKSAAETEGLAKSLDGNHGVYLVPAFTGLGAPYWDPDARGAIFGLTRDTGPREFVRAALESVCYQTFDLFEAMAADGVSPKAVRVDGGMVNNDWMCQMLSDVLGIDVERPKVTETTALGAAYLAGLQAGIYRDLDHIAQNWQMDARYTPAIEPRRREDLLAGWKNAVGRVQTDQNG</sequence>
<dbReference type="InterPro" id="IPR018483">
    <property type="entry name" value="Carb_kinase_FGGY_CS"/>
</dbReference>
<dbReference type="PROSITE" id="PS00933">
    <property type="entry name" value="FGGY_KINASES_1"/>
    <property type="match status" value="1"/>
</dbReference>
<comment type="pathway">
    <text evidence="1 9">Polyol metabolism; glycerol degradation via glycerol kinase pathway; sn-glycerol 3-phosphate from glycerol: step 1/1.</text>
</comment>
<feature type="binding site" evidence="9">
    <location>
        <position position="83"/>
    </location>
    <ligand>
        <name>sn-glycerol 3-phosphate</name>
        <dbReference type="ChEBI" id="CHEBI:57597"/>
    </ligand>
</feature>
<evidence type="ECO:0000313" key="13">
    <source>
        <dbReference type="EMBL" id="PKR58550.1"/>
    </source>
</evidence>
<evidence type="ECO:0000259" key="12">
    <source>
        <dbReference type="Pfam" id="PF02782"/>
    </source>
</evidence>
<dbReference type="FunFam" id="3.30.420.40:FF:000008">
    <property type="entry name" value="Glycerol kinase"/>
    <property type="match status" value="1"/>
</dbReference>
<dbReference type="SUPFAM" id="SSF53067">
    <property type="entry name" value="Actin-like ATPase domain"/>
    <property type="match status" value="2"/>
</dbReference>
<reference evidence="13 14" key="1">
    <citation type="submission" date="2017-09" db="EMBL/GenBank/DDBJ databases">
        <title>Biodiversity and function of Thalassospira species in the particle-attached aromatic-hydrocarbon-degrading consortia from the surface seawater of the China South Sea.</title>
        <authorList>
            <person name="Dong C."/>
            <person name="Lai Q."/>
            <person name="Shao Z."/>
        </authorList>
    </citation>
    <scope>NUCLEOTIDE SEQUENCE [LARGE SCALE GENOMIC DNA]</scope>
    <source>
        <strain evidence="13 14">139Z-12</strain>
    </source>
</reference>
<dbReference type="AlphaFoldDB" id="A0A2N3L782"/>
<evidence type="ECO:0000256" key="7">
    <source>
        <dbReference type="ARBA" id="ARBA00022840"/>
    </source>
</evidence>
<evidence type="ECO:0000256" key="8">
    <source>
        <dbReference type="ARBA" id="ARBA00052101"/>
    </source>
</evidence>
<evidence type="ECO:0000256" key="10">
    <source>
        <dbReference type="RuleBase" id="RU003733"/>
    </source>
</evidence>
<feature type="binding site" evidence="9">
    <location>
        <position position="410"/>
    </location>
    <ligand>
        <name>ATP</name>
        <dbReference type="ChEBI" id="CHEBI:30616"/>
    </ligand>
</feature>
<organism evidence="13 14">
    <name type="scientific">Thalassospira lohafexi</name>
    <dbReference type="NCBI Taxonomy" id="744227"/>
    <lineage>
        <taxon>Bacteria</taxon>
        <taxon>Pseudomonadati</taxon>
        <taxon>Pseudomonadota</taxon>
        <taxon>Alphaproteobacteria</taxon>
        <taxon>Rhodospirillales</taxon>
        <taxon>Thalassospiraceae</taxon>
        <taxon>Thalassospira</taxon>
    </lineage>
</organism>
<dbReference type="RefSeq" id="WP_101302536.1">
    <property type="nucleotide sequence ID" value="NZ_NXGX01000004.1"/>
</dbReference>
<dbReference type="GO" id="GO:0006072">
    <property type="term" value="P:glycerol-3-phosphate metabolic process"/>
    <property type="evidence" value="ECO:0007669"/>
    <property type="project" value="InterPro"/>
</dbReference>
<keyword evidence="14" id="KW-1185">Reference proteome</keyword>
<feature type="domain" description="Carbohydrate kinase FGGY C-terminal" evidence="12">
    <location>
        <begin position="263"/>
        <end position="449"/>
    </location>
</feature>
<feature type="binding site" evidence="9">
    <location>
        <position position="267"/>
    </location>
    <ligand>
        <name>ADP</name>
        <dbReference type="ChEBI" id="CHEBI:456216"/>
    </ligand>
</feature>
<feature type="binding site" evidence="9">
    <location>
        <position position="82"/>
    </location>
    <ligand>
        <name>glycerol</name>
        <dbReference type="ChEBI" id="CHEBI:17754"/>
    </ligand>
</feature>
<dbReference type="InterPro" id="IPR005999">
    <property type="entry name" value="Glycerol_kin"/>
</dbReference>
<dbReference type="GO" id="GO:0005524">
    <property type="term" value="F:ATP binding"/>
    <property type="evidence" value="ECO:0007669"/>
    <property type="project" value="UniProtKB-UniRule"/>
</dbReference>
<evidence type="ECO:0000256" key="6">
    <source>
        <dbReference type="ARBA" id="ARBA00022798"/>
    </source>
</evidence>
<feature type="binding site" evidence="9">
    <location>
        <position position="245"/>
    </location>
    <ligand>
        <name>glycerol</name>
        <dbReference type="ChEBI" id="CHEBI:17754"/>
    </ligand>
</feature>
<feature type="binding site" evidence="9">
    <location>
        <position position="136"/>
    </location>
    <ligand>
        <name>sn-glycerol 3-phosphate</name>
        <dbReference type="ChEBI" id="CHEBI:57597"/>
    </ligand>
</feature>
<evidence type="ECO:0000256" key="1">
    <source>
        <dbReference type="ARBA" id="ARBA00005190"/>
    </source>
</evidence>
<feature type="binding site" evidence="9">
    <location>
        <position position="14"/>
    </location>
    <ligand>
        <name>ATP</name>
        <dbReference type="ChEBI" id="CHEBI:30616"/>
    </ligand>
</feature>
<accession>A0A2N3L782</accession>
<feature type="binding site" evidence="9">
    <location>
        <position position="246"/>
    </location>
    <ligand>
        <name>glycerol</name>
        <dbReference type="ChEBI" id="CHEBI:17754"/>
    </ligand>
</feature>
<dbReference type="InterPro" id="IPR043129">
    <property type="entry name" value="ATPase_NBD"/>
</dbReference>
<feature type="binding site" evidence="9">
    <location>
        <position position="14"/>
    </location>
    <ligand>
        <name>sn-glycerol 3-phosphate</name>
        <dbReference type="ChEBI" id="CHEBI:57597"/>
    </ligand>
</feature>
<dbReference type="CDD" id="cd07786">
    <property type="entry name" value="FGGY_EcGK_like"/>
    <property type="match status" value="1"/>
</dbReference>
<evidence type="ECO:0000256" key="2">
    <source>
        <dbReference type="ARBA" id="ARBA00009156"/>
    </source>
</evidence>
<feature type="binding site" evidence="9">
    <location>
        <position position="310"/>
    </location>
    <ligand>
        <name>ATP</name>
        <dbReference type="ChEBI" id="CHEBI:30616"/>
    </ligand>
</feature>
<comment type="function">
    <text evidence="9">Key enzyme in the regulation of glycerol uptake and metabolism. Catalyzes the phosphorylation of glycerol to yield sn-glycerol 3-phosphate.</text>
</comment>
<feature type="binding site" evidence="9">
    <location>
        <position position="14"/>
    </location>
    <ligand>
        <name>ADP</name>
        <dbReference type="ChEBI" id="CHEBI:456216"/>
    </ligand>
</feature>
<feature type="binding site" evidence="9">
    <location>
        <position position="18"/>
    </location>
    <ligand>
        <name>ADP</name>
        <dbReference type="ChEBI" id="CHEBI:456216"/>
    </ligand>
</feature>
<feature type="binding site" evidence="9">
    <location>
        <position position="83"/>
    </location>
    <ligand>
        <name>glycerol</name>
        <dbReference type="ChEBI" id="CHEBI:17754"/>
    </ligand>
</feature>
<feature type="binding site" evidence="9">
    <location>
        <position position="15"/>
    </location>
    <ligand>
        <name>ATP</name>
        <dbReference type="ChEBI" id="CHEBI:30616"/>
    </ligand>
</feature>
<dbReference type="PANTHER" id="PTHR10196">
    <property type="entry name" value="SUGAR KINASE"/>
    <property type="match status" value="1"/>
</dbReference>
<keyword evidence="7 9" id="KW-0067">ATP-binding</keyword>
<dbReference type="InterPro" id="IPR018484">
    <property type="entry name" value="FGGY_N"/>
</dbReference>
<feature type="binding site" evidence="9">
    <location>
        <position position="16"/>
    </location>
    <ligand>
        <name>ATP</name>
        <dbReference type="ChEBI" id="CHEBI:30616"/>
    </ligand>
</feature>
<dbReference type="GO" id="GO:0004370">
    <property type="term" value="F:glycerol kinase activity"/>
    <property type="evidence" value="ECO:0007669"/>
    <property type="project" value="UniProtKB-UniRule"/>
</dbReference>
<dbReference type="PANTHER" id="PTHR10196:SF78">
    <property type="entry name" value="GLYCEROL KINASE"/>
    <property type="match status" value="1"/>
</dbReference>
<dbReference type="Pfam" id="PF02782">
    <property type="entry name" value="FGGY_C"/>
    <property type="match status" value="1"/>
</dbReference>
<dbReference type="Gene3D" id="3.30.420.40">
    <property type="match status" value="2"/>
</dbReference>
<dbReference type="InterPro" id="IPR018485">
    <property type="entry name" value="FGGY_C"/>
</dbReference>